<evidence type="ECO:0000313" key="1">
    <source>
        <dbReference type="EMBL" id="GMH14479.1"/>
    </source>
</evidence>
<reference evidence="1" key="1">
    <citation type="submission" date="2023-05" db="EMBL/GenBank/DDBJ databases">
        <title>Nepenthes gracilis genome sequencing.</title>
        <authorList>
            <person name="Fukushima K."/>
        </authorList>
    </citation>
    <scope>NUCLEOTIDE SEQUENCE</scope>
    <source>
        <strain evidence="1">SING2019-196</strain>
    </source>
</reference>
<protein>
    <submittedName>
        <fullName evidence="1">Uncharacterized protein</fullName>
    </submittedName>
</protein>
<dbReference type="EMBL" id="BSYO01000014">
    <property type="protein sequence ID" value="GMH14479.1"/>
    <property type="molecule type" value="Genomic_DNA"/>
</dbReference>
<evidence type="ECO:0000313" key="2">
    <source>
        <dbReference type="Proteomes" id="UP001279734"/>
    </source>
</evidence>
<proteinExistence type="predicted"/>
<keyword evidence="2" id="KW-1185">Reference proteome</keyword>
<organism evidence="1 2">
    <name type="scientific">Nepenthes gracilis</name>
    <name type="common">Slender pitcher plant</name>
    <dbReference type="NCBI Taxonomy" id="150966"/>
    <lineage>
        <taxon>Eukaryota</taxon>
        <taxon>Viridiplantae</taxon>
        <taxon>Streptophyta</taxon>
        <taxon>Embryophyta</taxon>
        <taxon>Tracheophyta</taxon>
        <taxon>Spermatophyta</taxon>
        <taxon>Magnoliopsida</taxon>
        <taxon>eudicotyledons</taxon>
        <taxon>Gunneridae</taxon>
        <taxon>Pentapetalae</taxon>
        <taxon>Caryophyllales</taxon>
        <taxon>Nepenthaceae</taxon>
        <taxon>Nepenthes</taxon>
    </lineage>
</organism>
<name>A0AAD3SPI4_NEPGR</name>
<accession>A0AAD3SPI4</accession>
<comment type="caution">
    <text evidence="1">The sequence shown here is derived from an EMBL/GenBank/DDBJ whole genome shotgun (WGS) entry which is preliminary data.</text>
</comment>
<dbReference type="AlphaFoldDB" id="A0AAD3SPI4"/>
<dbReference type="Proteomes" id="UP001279734">
    <property type="component" value="Unassembled WGS sequence"/>
</dbReference>
<gene>
    <name evidence="1" type="ORF">Nepgr_016320</name>
</gene>
<sequence>MIKRGIGHSLVEIEQTPRNVTPGPFNDLAELEASCGDLKTNNSKQDQLVLPELVEAIALGAYVHTDSSTPPRDVQGEEALNFNSNSDGVSVDMQEGKLKNLSLAHEVAAQIKALLQADDKSMHQDEAFQGQASPWAANLSPRMQDSSLKEDWFSTSTECRKAREQEDDAEGSELVAVGRGLGCRVIFQYNPLYLIRNYENCNLQISLDLVCWQWYWLVGSQKKSYLWLLVWTIQLKNSVGYSVIMLGGSGPHSICCGVAMKGAIPNQAVLDLGVKLSSLYWGYTNLGGLLL</sequence>